<gene>
    <name evidence="1" type="ORF">MNBD_ALPHA11-209</name>
</gene>
<evidence type="ECO:0000313" key="1">
    <source>
        <dbReference type="EMBL" id="VAW21790.1"/>
    </source>
</evidence>
<accession>A0A3B0TYG2</accession>
<dbReference type="EMBL" id="UOEQ01000375">
    <property type="protein sequence ID" value="VAW21790.1"/>
    <property type="molecule type" value="Genomic_DNA"/>
</dbReference>
<protein>
    <submittedName>
        <fullName evidence="1">Uncharacterized protein</fullName>
    </submittedName>
</protein>
<reference evidence="1" key="1">
    <citation type="submission" date="2018-06" db="EMBL/GenBank/DDBJ databases">
        <authorList>
            <person name="Zhirakovskaya E."/>
        </authorList>
    </citation>
    <scope>NUCLEOTIDE SEQUENCE</scope>
</reference>
<name>A0A3B0TYG2_9ZZZZ</name>
<proteinExistence type="predicted"/>
<dbReference type="AlphaFoldDB" id="A0A3B0TYG2"/>
<organism evidence="1">
    <name type="scientific">hydrothermal vent metagenome</name>
    <dbReference type="NCBI Taxonomy" id="652676"/>
    <lineage>
        <taxon>unclassified sequences</taxon>
        <taxon>metagenomes</taxon>
        <taxon>ecological metagenomes</taxon>
    </lineage>
</organism>
<feature type="non-terminal residue" evidence="1">
    <location>
        <position position="87"/>
    </location>
</feature>
<sequence length="87" mass="9647">MANYQELLSKAVGALPQSNGASRREVYEKARKALVAQLRAISPPLPAREITQHRLELEDCIRQVEHEATEALLGGLKNVEETSIPLE</sequence>